<evidence type="ECO:0000256" key="5">
    <source>
        <dbReference type="ARBA" id="ARBA00022857"/>
    </source>
</evidence>
<keyword evidence="10" id="KW-0670">Pyruvate</keyword>
<dbReference type="InterPro" id="IPR036188">
    <property type="entry name" value="FAD/NAD-bd_sf"/>
</dbReference>
<evidence type="ECO:0000256" key="1">
    <source>
        <dbReference type="ARBA" id="ARBA00001974"/>
    </source>
</evidence>
<dbReference type="Pfam" id="PF00743">
    <property type="entry name" value="FMO-like"/>
    <property type="match status" value="1"/>
</dbReference>
<dbReference type="PANTHER" id="PTHR43539">
    <property type="entry name" value="FLAVIN-BINDING MONOOXYGENASE-LIKE PROTEIN (AFU_ORTHOLOGUE AFUA_4G09220)"/>
    <property type="match status" value="1"/>
</dbReference>
<keyword evidence="7 9" id="KW-0503">Monooxygenase</keyword>
<keyword evidence="6 9" id="KW-0560">Oxidoreductase</keyword>
<comment type="caution">
    <text evidence="10">The sequence shown here is derived from an EMBL/GenBank/DDBJ whole genome shotgun (WGS) entry which is preliminary data.</text>
</comment>
<protein>
    <recommendedName>
        <fullName evidence="9">Flavin-containing monooxygenase</fullName>
        <ecNumber evidence="9">1.-.-.-</ecNumber>
    </recommendedName>
</protein>
<dbReference type="Gene3D" id="3.50.50.60">
    <property type="entry name" value="FAD/NAD(P)-binding domain"/>
    <property type="match status" value="1"/>
</dbReference>
<dbReference type="AlphaFoldDB" id="A0A3L6GCJ1"/>
<evidence type="ECO:0000256" key="6">
    <source>
        <dbReference type="ARBA" id="ARBA00023002"/>
    </source>
</evidence>
<keyword evidence="4 9" id="KW-0274">FAD</keyword>
<comment type="cofactor">
    <cofactor evidence="1 9">
        <name>FAD</name>
        <dbReference type="ChEBI" id="CHEBI:57692"/>
    </cofactor>
</comment>
<keyword evidence="3 9" id="KW-0285">Flavoprotein</keyword>
<evidence type="ECO:0000256" key="8">
    <source>
        <dbReference type="ARBA" id="ARBA00047707"/>
    </source>
</evidence>
<evidence type="ECO:0000256" key="7">
    <source>
        <dbReference type="ARBA" id="ARBA00023033"/>
    </source>
</evidence>
<dbReference type="ExpressionAtlas" id="A0A3L6GCJ1">
    <property type="expression patterns" value="baseline and differential"/>
</dbReference>
<dbReference type="Proteomes" id="UP000251960">
    <property type="component" value="Chromosome 10"/>
</dbReference>
<dbReference type="InterPro" id="IPR050982">
    <property type="entry name" value="Auxin_biosynth/cation_transpt"/>
</dbReference>
<dbReference type="PRINTS" id="PR00469">
    <property type="entry name" value="PNDRDTASEII"/>
</dbReference>
<dbReference type="GO" id="GO:0004499">
    <property type="term" value="F:N,N-dimethylaniline monooxygenase activity"/>
    <property type="evidence" value="ECO:0007669"/>
    <property type="project" value="InterPro"/>
</dbReference>
<dbReference type="GO" id="GO:0050660">
    <property type="term" value="F:flavin adenine dinucleotide binding"/>
    <property type="evidence" value="ECO:0007669"/>
    <property type="project" value="InterPro"/>
</dbReference>
<dbReference type="EC" id="1.-.-.-" evidence="9"/>
<accession>A0A3L6GCJ1</accession>
<evidence type="ECO:0000256" key="9">
    <source>
        <dbReference type="RuleBase" id="RU361177"/>
    </source>
</evidence>
<evidence type="ECO:0000313" key="11">
    <source>
        <dbReference type="Proteomes" id="UP000251960"/>
    </source>
</evidence>
<proteinExistence type="inferred from homology"/>
<dbReference type="GO" id="GO:0103075">
    <property type="term" value="F:indole-3-pyruvate monooxygenase activity"/>
    <property type="evidence" value="ECO:0007669"/>
    <property type="project" value="UniProtKB-EC"/>
</dbReference>
<organism evidence="10 11">
    <name type="scientific">Zea mays</name>
    <name type="common">Maize</name>
    <dbReference type="NCBI Taxonomy" id="4577"/>
    <lineage>
        <taxon>Eukaryota</taxon>
        <taxon>Viridiplantae</taxon>
        <taxon>Streptophyta</taxon>
        <taxon>Embryophyta</taxon>
        <taxon>Tracheophyta</taxon>
        <taxon>Spermatophyta</taxon>
        <taxon>Magnoliopsida</taxon>
        <taxon>Liliopsida</taxon>
        <taxon>Poales</taxon>
        <taxon>Poaceae</taxon>
        <taxon>PACMAD clade</taxon>
        <taxon>Panicoideae</taxon>
        <taxon>Andropogonodae</taxon>
        <taxon>Andropogoneae</taxon>
        <taxon>Tripsacinae</taxon>
        <taxon>Zea</taxon>
    </lineage>
</organism>
<dbReference type="EMBL" id="NCVQ01000002">
    <property type="protein sequence ID" value="PWZ44785.1"/>
    <property type="molecule type" value="Genomic_DNA"/>
</dbReference>
<dbReference type="InterPro" id="IPR020946">
    <property type="entry name" value="Flavin_mOase-like"/>
</dbReference>
<evidence type="ECO:0000313" key="10">
    <source>
        <dbReference type="EMBL" id="PWZ44785.1"/>
    </source>
</evidence>
<comment type="similarity">
    <text evidence="2 9">Belongs to the FMO family.</text>
</comment>
<gene>
    <name evidence="10" type="primary">YUC8_0</name>
    <name evidence="10" type="ORF">Zm00014a_036301</name>
</gene>
<keyword evidence="5" id="KW-0521">NADP</keyword>
<evidence type="ECO:0000256" key="3">
    <source>
        <dbReference type="ARBA" id="ARBA00022630"/>
    </source>
</evidence>
<name>A0A3L6GCJ1_MAIZE</name>
<dbReference type="GO" id="GO:0050661">
    <property type="term" value="F:NADP binding"/>
    <property type="evidence" value="ECO:0007669"/>
    <property type="project" value="InterPro"/>
</dbReference>
<evidence type="ECO:0000256" key="4">
    <source>
        <dbReference type="ARBA" id="ARBA00022827"/>
    </source>
</evidence>
<dbReference type="FunFam" id="3.50.50.60:FF:000100">
    <property type="entry name" value="Flavin-containing monooxygenase"/>
    <property type="match status" value="1"/>
</dbReference>
<dbReference type="PANTHER" id="PTHR43539:SF11">
    <property type="entry name" value="INDOLE-3-PYRUVATE MONOOXYGENASE YUCCA8-RELATED"/>
    <property type="match status" value="1"/>
</dbReference>
<comment type="catalytic activity">
    <reaction evidence="8">
        <text>indole-3-pyruvate + NADPH + O2 + H(+) = (indol-3-yl)acetate + CO2 + NADP(+) + H2O</text>
        <dbReference type="Rhea" id="RHEA:34331"/>
        <dbReference type="ChEBI" id="CHEBI:15377"/>
        <dbReference type="ChEBI" id="CHEBI:15378"/>
        <dbReference type="ChEBI" id="CHEBI:15379"/>
        <dbReference type="ChEBI" id="CHEBI:16526"/>
        <dbReference type="ChEBI" id="CHEBI:17640"/>
        <dbReference type="ChEBI" id="CHEBI:30854"/>
        <dbReference type="ChEBI" id="CHEBI:57783"/>
        <dbReference type="ChEBI" id="CHEBI:58349"/>
        <dbReference type="EC" id="1.14.13.168"/>
    </reaction>
</comment>
<sequence length="424" mass="46676">MGLLPTDRMDSLFSPRCQWVNGPIIVGAGPSGLAVAACLREQGVPYVMLERADCIASLWQRRTYDRLKLHLPKQFCELPRMPFPDHYPEYPTRRQFIDYLEDYAARFEIRPEFSTTVVLARYDETSGLWRVTTSAPAGANGGDVEYIGRWLVVATGENAEAVVPDIPGLGGFHGKVTHVSDYKSGEAYAGKRVLVVGCGNSGMEVSLDLSDHGARPAMVVRDAVHVLPREVLGKSTFELAVLLRRWLPLWLVDKIMVILAWLVLGNLARLGLRRPAAGPLELKETHGRTPVLDTGALARIRAGDIAVVPAVARFRKGGQVELADGRTLDFDAVILATGYRSNVPQWLESSNDSFNKEGYPKTAFPHGWKGQSGLYAVGFTRRGLLGASTDAVRIAKDLGNVWREETKPTKRAGACHRRCISVVF</sequence>
<dbReference type="GO" id="GO:0009851">
    <property type="term" value="P:auxin biosynthetic process"/>
    <property type="evidence" value="ECO:0007669"/>
    <property type="project" value="UniProtKB-ARBA"/>
</dbReference>
<dbReference type="SUPFAM" id="SSF51905">
    <property type="entry name" value="FAD/NAD(P)-binding domain"/>
    <property type="match status" value="2"/>
</dbReference>
<reference evidence="10 11" key="1">
    <citation type="journal article" date="2018" name="Nat. Genet.">
        <title>Extensive intraspecific gene order and gene structural variations between Mo17 and other maize genomes.</title>
        <authorList>
            <person name="Sun S."/>
            <person name="Zhou Y."/>
            <person name="Chen J."/>
            <person name="Shi J."/>
            <person name="Zhao H."/>
            <person name="Zhao H."/>
            <person name="Song W."/>
            <person name="Zhang M."/>
            <person name="Cui Y."/>
            <person name="Dong X."/>
            <person name="Liu H."/>
            <person name="Ma X."/>
            <person name="Jiao Y."/>
            <person name="Wang B."/>
            <person name="Wei X."/>
            <person name="Stein J.C."/>
            <person name="Glaubitz J.C."/>
            <person name="Lu F."/>
            <person name="Yu G."/>
            <person name="Liang C."/>
            <person name="Fengler K."/>
            <person name="Li B."/>
            <person name="Rafalski A."/>
            <person name="Schnable P.S."/>
            <person name="Ware D.H."/>
            <person name="Buckler E.S."/>
            <person name="Lai J."/>
        </authorList>
    </citation>
    <scope>NUCLEOTIDE SEQUENCE [LARGE SCALE GENOMIC DNA]</scope>
    <source>
        <strain evidence="11">cv. Missouri 17</strain>
        <tissue evidence="10">Seedling</tissue>
    </source>
</reference>
<evidence type="ECO:0000256" key="2">
    <source>
        <dbReference type="ARBA" id="ARBA00009183"/>
    </source>
</evidence>
<dbReference type="PRINTS" id="PR00368">
    <property type="entry name" value="FADPNR"/>
</dbReference>